<dbReference type="EMBL" id="AZIM01002682">
    <property type="protein sequence ID" value="ETE63567.1"/>
    <property type="molecule type" value="Genomic_DNA"/>
</dbReference>
<keyword evidence="3" id="KW-1185">Reference proteome</keyword>
<evidence type="ECO:0000313" key="3">
    <source>
        <dbReference type="Proteomes" id="UP000018936"/>
    </source>
</evidence>
<accession>V8NPV3</accession>
<dbReference type="Proteomes" id="UP000018936">
    <property type="component" value="Unassembled WGS sequence"/>
</dbReference>
<protein>
    <submittedName>
        <fullName evidence="2">Uncharacterized protein</fullName>
    </submittedName>
</protein>
<feature type="non-terminal residue" evidence="2">
    <location>
        <position position="1"/>
    </location>
</feature>
<feature type="compositionally biased region" description="Basic and acidic residues" evidence="1">
    <location>
        <begin position="69"/>
        <end position="87"/>
    </location>
</feature>
<evidence type="ECO:0000256" key="1">
    <source>
        <dbReference type="SAM" id="MobiDB-lite"/>
    </source>
</evidence>
<evidence type="ECO:0000313" key="2">
    <source>
        <dbReference type="EMBL" id="ETE63567.1"/>
    </source>
</evidence>
<sequence length="386" mass="43145">MPSFYGILAHVLVHSFETDGANVQTEFLVSTTNVQSFCCTNNPPDLDLQMVLGYHEILANQQGQQVQADHCDHLSQQGQKDRKDPKTGTKNKASTQYASDAIMTKKNFLHHVQLHQGHHLHQRNQWDQMGHEHLRDQQCQQNEQLYVLMKHKKITEEQIIRNEEKSSKQKDINLTNIEKCSGELTAAPVSPDGPFSPLKPGGPAMPVSPVRPIGPVSPRGPRIPSLPAGPGGPDGPGIHELQQHLVDLMGHGFPEGLQDQQHRFHLVHHVHPEGSRLFNNIIHTQYLHLDLLVLGIRYFQVHLVDQLGQLDQGDHQVQLDPAGRKVHTLHTHVYTLAPGAPGNPEGPVPPIGPCKIKDKSKWLNIYKNLSKLMDAYTLTCPAPFFP</sequence>
<comment type="caution">
    <text evidence="2">The sequence shown here is derived from an EMBL/GenBank/DDBJ whole genome shotgun (WGS) entry which is preliminary data.</text>
</comment>
<feature type="region of interest" description="Disordered" evidence="1">
    <location>
        <begin position="186"/>
        <end position="233"/>
    </location>
</feature>
<feature type="region of interest" description="Disordered" evidence="1">
    <location>
        <begin position="65"/>
        <end position="94"/>
    </location>
</feature>
<organism evidence="2 3">
    <name type="scientific">Ophiophagus hannah</name>
    <name type="common">King cobra</name>
    <name type="synonym">Naja hannah</name>
    <dbReference type="NCBI Taxonomy" id="8665"/>
    <lineage>
        <taxon>Eukaryota</taxon>
        <taxon>Metazoa</taxon>
        <taxon>Chordata</taxon>
        <taxon>Craniata</taxon>
        <taxon>Vertebrata</taxon>
        <taxon>Euteleostomi</taxon>
        <taxon>Lepidosauria</taxon>
        <taxon>Squamata</taxon>
        <taxon>Bifurcata</taxon>
        <taxon>Unidentata</taxon>
        <taxon>Episquamata</taxon>
        <taxon>Toxicofera</taxon>
        <taxon>Serpentes</taxon>
        <taxon>Colubroidea</taxon>
        <taxon>Elapidae</taxon>
        <taxon>Elapinae</taxon>
        <taxon>Ophiophagus</taxon>
    </lineage>
</organism>
<proteinExistence type="predicted"/>
<dbReference type="AlphaFoldDB" id="V8NPV3"/>
<gene>
    <name evidence="2" type="ORF">L345_10668</name>
</gene>
<reference evidence="2 3" key="1">
    <citation type="journal article" date="2013" name="Proc. Natl. Acad. Sci. U.S.A.">
        <title>The king cobra genome reveals dynamic gene evolution and adaptation in the snake venom system.</title>
        <authorList>
            <person name="Vonk F.J."/>
            <person name="Casewell N.R."/>
            <person name="Henkel C.V."/>
            <person name="Heimberg A.M."/>
            <person name="Jansen H.J."/>
            <person name="McCleary R.J."/>
            <person name="Kerkkamp H.M."/>
            <person name="Vos R.A."/>
            <person name="Guerreiro I."/>
            <person name="Calvete J.J."/>
            <person name="Wuster W."/>
            <person name="Woods A.E."/>
            <person name="Logan J.M."/>
            <person name="Harrison R.A."/>
            <person name="Castoe T.A."/>
            <person name="de Koning A.P."/>
            <person name="Pollock D.D."/>
            <person name="Yandell M."/>
            <person name="Calderon D."/>
            <person name="Renjifo C."/>
            <person name="Currier R.B."/>
            <person name="Salgado D."/>
            <person name="Pla D."/>
            <person name="Sanz L."/>
            <person name="Hyder A.S."/>
            <person name="Ribeiro J.M."/>
            <person name="Arntzen J.W."/>
            <person name="van den Thillart G.E."/>
            <person name="Boetzer M."/>
            <person name="Pirovano W."/>
            <person name="Dirks R.P."/>
            <person name="Spaink H.P."/>
            <person name="Duboule D."/>
            <person name="McGlinn E."/>
            <person name="Kini R.M."/>
            <person name="Richardson M.K."/>
        </authorList>
    </citation>
    <scope>NUCLEOTIDE SEQUENCE</scope>
    <source>
        <tissue evidence="2">Blood</tissue>
    </source>
</reference>
<name>V8NPV3_OPHHA</name>